<feature type="transmembrane region" description="Helical" evidence="6">
    <location>
        <begin position="85"/>
        <end position="103"/>
    </location>
</feature>
<dbReference type="EMBL" id="CP021109">
    <property type="protein sequence ID" value="ARP88804.1"/>
    <property type="molecule type" value="Genomic_DNA"/>
</dbReference>
<keyword evidence="5 6" id="KW-0472">Membrane</keyword>
<accession>A0A1W6Z6J6</accession>
<evidence type="ECO:0000259" key="7">
    <source>
        <dbReference type="Pfam" id="PF04138"/>
    </source>
</evidence>
<gene>
    <name evidence="8" type="ORF">CAL13_17790</name>
</gene>
<dbReference type="GO" id="GO:0000271">
    <property type="term" value="P:polysaccharide biosynthetic process"/>
    <property type="evidence" value="ECO:0007669"/>
    <property type="project" value="InterPro"/>
</dbReference>
<keyword evidence="4 6" id="KW-1133">Transmembrane helix</keyword>
<name>A0A1W6Z6J6_9BORD</name>
<proteinExistence type="inferred from homology"/>
<dbReference type="Pfam" id="PF04138">
    <property type="entry name" value="GtrA_DPMS_TM"/>
    <property type="match status" value="1"/>
</dbReference>
<dbReference type="PANTHER" id="PTHR38459:SF1">
    <property type="entry name" value="PROPHAGE BACTOPRENOL-LINKED GLUCOSE TRANSLOCASE HOMOLOG"/>
    <property type="match status" value="1"/>
</dbReference>
<evidence type="ECO:0000256" key="4">
    <source>
        <dbReference type="ARBA" id="ARBA00022989"/>
    </source>
</evidence>
<dbReference type="OrthoDB" id="8562382at2"/>
<keyword evidence="9" id="KW-1185">Reference proteome</keyword>
<evidence type="ECO:0000256" key="1">
    <source>
        <dbReference type="ARBA" id="ARBA00004141"/>
    </source>
</evidence>
<evidence type="ECO:0000256" key="3">
    <source>
        <dbReference type="ARBA" id="ARBA00022692"/>
    </source>
</evidence>
<evidence type="ECO:0000313" key="9">
    <source>
        <dbReference type="Proteomes" id="UP000194139"/>
    </source>
</evidence>
<comment type="similarity">
    <text evidence="2">Belongs to the GtrA family.</text>
</comment>
<dbReference type="GO" id="GO:0005886">
    <property type="term" value="C:plasma membrane"/>
    <property type="evidence" value="ECO:0007669"/>
    <property type="project" value="TreeGrafter"/>
</dbReference>
<protein>
    <recommendedName>
        <fullName evidence="7">GtrA/DPMS transmembrane domain-containing protein</fullName>
    </recommendedName>
</protein>
<dbReference type="Proteomes" id="UP000194139">
    <property type="component" value="Chromosome"/>
</dbReference>
<feature type="transmembrane region" description="Helical" evidence="6">
    <location>
        <begin position="148"/>
        <end position="169"/>
    </location>
</feature>
<evidence type="ECO:0000256" key="6">
    <source>
        <dbReference type="SAM" id="Phobius"/>
    </source>
</evidence>
<dbReference type="InterPro" id="IPR007267">
    <property type="entry name" value="GtrA_DPMS_TM"/>
</dbReference>
<dbReference type="PANTHER" id="PTHR38459">
    <property type="entry name" value="PROPHAGE BACTOPRENOL-LINKED GLUCOSE TRANSLOCASE HOMOLOG"/>
    <property type="match status" value="1"/>
</dbReference>
<feature type="transmembrane region" description="Helical" evidence="6">
    <location>
        <begin position="181"/>
        <end position="201"/>
    </location>
</feature>
<reference evidence="8 9" key="1">
    <citation type="submission" date="2017-05" db="EMBL/GenBank/DDBJ databases">
        <title>Complete and WGS of Bordetella genogroups.</title>
        <authorList>
            <person name="Spilker T."/>
            <person name="LiPuma J."/>
        </authorList>
    </citation>
    <scope>NUCLEOTIDE SEQUENCE [LARGE SCALE GENOMIC DNA]</scope>
    <source>
        <strain evidence="8 9">AU17164</strain>
    </source>
</reference>
<dbReference type="InterPro" id="IPR051401">
    <property type="entry name" value="GtrA_CellWall_Glycosyl"/>
</dbReference>
<feature type="domain" description="GtrA/DPMS transmembrane" evidence="7">
    <location>
        <begin position="88"/>
        <end position="202"/>
    </location>
</feature>
<evidence type="ECO:0000256" key="2">
    <source>
        <dbReference type="ARBA" id="ARBA00009399"/>
    </source>
</evidence>
<dbReference type="AlphaFoldDB" id="A0A1W6Z6J6"/>
<feature type="transmembrane region" description="Helical" evidence="6">
    <location>
        <begin position="115"/>
        <end position="136"/>
    </location>
</feature>
<organism evidence="8 9">
    <name type="scientific">Bordetella genomosp. 9</name>
    <dbReference type="NCBI Taxonomy" id="1416803"/>
    <lineage>
        <taxon>Bacteria</taxon>
        <taxon>Pseudomonadati</taxon>
        <taxon>Pseudomonadota</taxon>
        <taxon>Betaproteobacteria</taxon>
        <taxon>Burkholderiales</taxon>
        <taxon>Alcaligenaceae</taxon>
        <taxon>Bordetella</taxon>
    </lineage>
</organism>
<keyword evidence="3 6" id="KW-0812">Transmembrane</keyword>
<evidence type="ECO:0000256" key="5">
    <source>
        <dbReference type="ARBA" id="ARBA00023136"/>
    </source>
</evidence>
<evidence type="ECO:0000313" key="8">
    <source>
        <dbReference type="EMBL" id="ARP88804.1"/>
    </source>
</evidence>
<sequence>MQADIDIQVAQTGGVAPERRRLRQAADRAEPVRHRQADDALVDRPIHAKIVGANNYVNHAGALGARPIRHHRHGSFRMRSLIRQLSWFVAVGCAAAATHWLVVVACVEGIGARPLAANVAGWLVAFCVSFSGHYLLTFRQQAGAWHVAARRFFCISAAGFIVNEVSYAWLLRRTAMRYDVLLASILVAIAVLTFLLSRLWAFRRSTAL</sequence>
<comment type="subcellular location">
    <subcellularLocation>
        <location evidence="1">Membrane</location>
        <topology evidence="1">Multi-pass membrane protein</topology>
    </subcellularLocation>
</comment>